<dbReference type="PANTHER" id="PTHR48084">
    <property type="entry name" value="2-OXOGLUTARATE OXIDOREDUCTASE SUBUNIT KORB-RELATED"/>
    <property type="match status" value="1"/>
</dbReference>
<dbReference type="PANTHER" id="PTHR48084:SF3">
    <property type="entry name" value="SUBUNIT OF PYRUVATE:FLAVODOXIN OXIDOREDUCTASE"/>
    <property type="match status" value="1"/>
</dbReference>
<evidence type="ECO:0000256" key="1">
    <source>
        <dbReference type="ARBA" id="ARBA00023002"/>
    </source>
</evidence>
<dbReference type="Pfam" id="PF20169">
    <property type="entry name" value="DUF6537"/>
    <property type="match status" value="1"/>
</dbReference>
<dbReference type="InterPro" id="IPR046667">
    <property type="entry name" value="DUF6537"/>
</dbReference>
<organism evidence="4 5">
    <name type="scientific">Jiella endophytica</name>
    <dbReference type="NCBI Taxonomy" id="2558362"/>
    <lineage>
        <taxon>Bacteria</taxon>
        <taxon>Pseudomonadati</taxon>
        <taxon>Pseudomonadota</taxon>
        <taxon>Alphaproteobacteria</taxon>
        <taxon>Hyphomicrobiales</taxon>
        <taxon>Aurantimonadaceae</taxon>
        <taxon>Jiella</taxon>
    </lineage>
</organism>
<dbReference type="GO" id="GO:0030976">
    <property type="term" value="F:thiamine pyrophosphate binding"/>
    <property type="evidence" value="ECO:0007669"/>
    <property type="project" value="InterPro"/>
</dbReference>
<dbReference type="Proteomes" id="UP000298179">
    <property type="component" value="Unassembled WGS sequence"/>
</dbReference>
<comment type="caution">
    <text evidence="4">The sequence shown here is derived from an EMBL/GenBank/DDBJ whole genome shotgun (WGS) entry which is preliminary data.</text>
</comment>
<keyword evidence="5" id="KW-1185">Reference proteome</keyword>
<evidence type="ECO:0000259" key="3">
    <source>
        <dbReference type="PROSITE" id="PS51379"/>
    </source>
</evidence>
<gene>
    <name evidence="4" type="ORF">E3C22_15135</name>
</gene>
<dbReference type="InterPro" id="IPR002880">
    <property type="entry name" value="Pyrv_Fd/Flavodoxin_OxRdtase_N"/>
</dbReference>
<dbReference type="GO" id="GO:0044281">
    <property type="term" value="P:small molecule metabolic process"/>
    <property type="evidence" value="ECO:0007669"/>
    <property type="project" value="UniProtKB-ARBA"/>
</dbReference>
<dbReference type="PROSITE" id="PS51379">
    <property type="entry name" value="4FE4S_FER_2"/>
    <property type="match status" value="1"/>
</dbReference>
<dbReference type="InterPro" id="IPR051457">
    <property type="entry name" value="2-oxoacid:Fd_oxidoreductase"/>
</dbReference>
<dbReference type="InterPro" id="IPR017896">
    <property type="entry name" value="4Fe4S_Fe-S-bd"/>
</dbReference>
<keyword evidence="1" id="KW-0560">Oxidoreductase</keyword>
<evidence type="ECO:0000256" key="2">
    <source>
        <dbReference type="SAM" id="MobiDB-lite"/>
    </source>
</evidence>
<reference evidence="4 5" key="1">
    <citation type="submission" date="2019-03" db="EMBL/GenBank/DDBJ databases">
        <title>Jiella endophytica sp. nov., a novel endophytic bacterium isolated from root of Ficus microcarpa Linn. f.</title>
        <authorList>
            <person name="Tuo L."/>
        </authorList>
    </citation>
    <scope>NUCLEOTIDE SEQUENCE [LARGE SCALE GENOMIC DNA]</scope>
    <source>
        <strain evidence="4 5">CBS5Q-3</strain>
    </source>
</reference>
<dbReference type="InterPro" id="IPR002869">
    <property type="entry name" value="Pyrv_flavodox_OxRed_cen"/>
</dbReference>
<dbReference type="InterPro" id="IPR011766">
    <property type="entry name" value="TPP_enzyme_TPP-bd"/>
</dbReference>
<dbReference type="NCBIfam" id="NF009588">
    <property type="entry name" value="PRK13029.1"/>
    <property type="match status" value="1"/>
</dbReference>
<dbReference type="Gene3D" id="3.40.920.10">
    <property type="entry name" value="Pyruvate-ferredoxin oxidoreductase, PFOR, domain III"/>
    <property type="match status" value="1"/>
</dbReference>
<dbReference type="InterPro" id="IPR019752">
    <property type="entry name" value="Pyrv/ketoisovalerate_OxRed_cat"/>
</dbReference>
<dbReference type="GO" id="GO:0016625">
    <property type="term" value="F:oxidoreductase activity, acting on the aldehyde or oxo group of donors, iron-sulfur protein as acceptor"/>
    <property type="evidence" value="ECO:0007669"/>
    <property type="project" value="UniProtKB-ARBA"/>
</dbReference>
<feature type="compositionally biased region" description="Basic and acidic residues" evidence="2">
    <location>
        <begin position="1128"/>
        <end position="1137"/>
    </location>
</feature>
<dbReference type="Pfam" id="PF02775">
    <property type="entry name" value="TPP_enzyme_C"/>
    <property type="match status" value="1"/>
</dbReference>
<dbReference type="SUPFAM" id="SSF52518">
    <property type="entry name" value="Thiamin diphosphate-binding fold (THDP-binding)"/>
    <property type="match status" value="2"/>
</dbReference>
<protein>
    <submittedName>
        <fullName evidence="4">Indolepyruvate ferredoxin oxidoreductase family protein</fullName>
    </submittedName>
</protein>
<sequence>MMTIRRVALGDRFDLSVEDVLLSGPQAVVRLMLMQAARDRAAGLSTAGYVTGYRGSPLGGIDQQFIRAGRELSACRVVFEPAINEDLAATALWGAQQAEIRGEGRYDGVFGLWYAKGPGVDRSGDAFRHANLAGTSRHGGVIALLGDDHTCESSTSAHQSEFAAIDAMMPVFHPAGVQEILDFGLAAYALSRFSGLWTTMKLIKDTVESTATVNAACDRLGFVLPEDEAPPAFRNIRRTAHPLEQEAMLHEHRLPAARAFVAANGLDRIVHSGGRSPRIGILSLGKSWLDVEQALAALDIDEVAAAGFGLRLGKLAVPWPLEPSFVRRFAEGLELLIVVEEKRGVVEPQLKDILYGTAGAPAIVGKTDLAGETLFKAKGALDANEIALVIGRAIAERRPNEALGARIGRIETLQKHLSGSQEIAARTPYFCAGCPHNSSTRVPEGSRAYAGIGCHYMAQWMDRETEGHTQMGGEGANWLGERHFSTRSHVFQNIGDGTYNHSGLLALRAAAASGANVTYKILYNDAVAMTGGQAHEGGLSVPMIAAQVAAEGARRIVVVSDEPDKHRGAPLMPAGTRFHHRRDLDSVQRELAETPGLTVLIYDQTCAAEKRRRRKRGQFPDPDRRVVINERVCEGCGDCGVQSNCVAIAAVETEFGRKRQIDQSACNKDFSCLDGFCPALVTVHGAALKMPQTGRLDAPETSEPEFRGPSGSVGIVITGVGGTGVVTIGALIAMAAHVDGHGAGVIDMAGLAQKGGPVTSHVRIAPRREDVKAIRVAAGEARLVIGCDLVTAGSAKVRAAIRRGETAVVLDCHETLSGEFTRNVDFSFPNRRLVEAIEAAAGRDRVTRIDAEAAATRLFGNTIFANTLMLGMAFQTGELPVSGTALREAIRLNGVDVETNLIAFEWGRALHADPAALPAEREPARARLDHRRRSETLDEAVARRIDDLTAYQNAAYASAYEATVAKVREAEGHVAPGRQEIAWVVARELYRLMTIKDEYEVARLYADGGFEAQLAESFDRHQRLTFHLAPPVFGEDGPAGRPRKRAFGGWMMTGFRLLGAMRRLRGTAIDPFRFSSERREQRAQLEAYRQSIETIVSRLTADNHAAALDLAKWPEGINGFGPVRRRKAEAAERRRQAAEAALTASRPMAEAAE</sequence>
<dbReference type="OrthoDB" id="9803617at2"/>
<dbReference type="CDD" id="cd07034">
    <property type="entry name" value="TPP_PYR_PFOR_IOR-alpha_like"/>
    <property type="match status" value="1"/>
</dbReference>
<dbReference type="EMBL" id="SOZD01000004">
    <property type="protein sequence ID" value="TFF21982.1"/>
    <property type="molecule type" value="Genomic_DNA"/>
</dbReference>
<keyword evidence="4" id="KW-0670">Pyruvate</keyword>
<name>A0A4Y8RGV7_9HYPH</name>
<dbReference type="GO" id="GO:0045333">
    <property type="term" value="P:cellular respiration"/>
    <property type="evidence" value="ECO:0007669"/>
    <property type="project" value="UniProtKB-ARBA"/>
</dbReference>
<feature type="domain" description="4Fe-4S ferredoxin-type" evidence="3">
    <location>
        <begin position="624"/>
        <end position="656"/>
    </location>
</feature>
<dbReference type="InterPro" id="IPR029061">
    <property type="entry name" value="THDP-binding"/>
</dbReference>
<dbReference type="Pfam" id="PF01558">
    <property type="entry name" value="POR"/>
    <property type="match status" value="1"/>
</dbReference>
<dbReference type="AlphaFoldDB" id="A0A4Y8RGV7"/>
<proteinExistence type="predicted"/>
<evidence type="ECO:0000313" key="4">
    <source>
        <dbReference type="EMBL" id="TFF21982.1"/>
    </source>
</evidence>
<feature type="region of interest" description="Disordered" evidence="2">
    <location>
        <begin position="1128"/>
        <end position="1153"/>
    </location>
</feature>
<dbReference type="SUPFAM" id="SSF53323">
    <property type="entry name" value="Pyruvate-ferredoxin oxidoreductase, PFOR, domain III"/>
    <property type="match status" value="1"/>
</dbReference>
<evidence type="ECO:0000313" key="5">
    <source>
        <dbReference type="Proteomes" id="UP000298179"/>
    </source>
</evidence>
<dbReference type="NCBIfam" id="NF009589">
    <property type="entry name" value="PRK13030.1"/>
    <property type="match status" value="1"/>
</dbReference>
<accession>A0A4Y8RGV7</accession>
<dbReference type="Gene3D" id="3.40.50.970">
    <property type="match status" value="2"/>
</dbReference>